<proteinExistence type="predicted"/>
<organism evidence="2 3">
    <name type="scientific">Rubripirellula reticaptiva</name>
    <dbReference type="NCBI Taxonomy" id="2528013"/>
    <lineage>
        <taxon>Bacteria</taxon>
        <taxon>Pseudomonadati</taxon>
        <taxon>Planctomycetota</taxon>
        <taxon>Planctomycetia</taxon>
        <taxon>Pirellulales</taxon>
        <taxon>Pirellulaceae</taxon>
        <taxon>Rubripirellula</taxon>
    </lineage>
</organism>
<accession>A0A5C6F220</accession>
<dbReference type="AlphaFoldDB" id="A0A5C6F220"/>
<name>A0A5C6F220_9BACT</name>
<evidence type="ECO:0000313" key="2">
    <source>
        <dbReference type="EMBL" id="TWU55145.1"/>
    </source>
</evidence>
<keyword evidence="3" id="KW-1185">Reference proteome</keyword>
<reference evidence="2 3" key="1">
    <citation type="submission" date="2019-02" db="EMBL/GenBank/DDBJ databases">
        <title>Deep-cultivation of Planctomycetes and their phenomic and genomic characterization uncovers novel biology.</title>
        <authorList>
            <person name="Wiegand S."/>
            <person name="Jogler M."/>
            <person name="Boedeker C."/>
            <person name="Pinto D."/>
            <person name="Vollmers J."/>
            <person name="Rivas-Marin E."/>
            <person name="Kohn T."/>
            <person name="Peeters S.H."/>
            <person name="Heuer A."/>
            <person name="Rast P."/>
            <person name="Oberbeckmann S."/>
            <person name="Bunk B."/>
            <person name="Jeske O."/>
            <person name="Meyerdierks A."/>
            <person name="Storesund J.E."/>
            <person name="Kallscheuer N."/>
            <person name="Luecker S."/>
            <person name="Lage O.M."/>
            <person name="Pohl T."/>
            <person name="Merkel B.J."/>
            <person name="Hornburger P."/>
            <person name="Mueller R.-W."/>
            <person name="Bruemmer F."/>
            <person name="Labrenz M."/>
            <person name="Spormann A.M."/>
            <person name="Op Den Camp H."/>
            <person name="Overmann J."/>
            <person name="Amann R."/>
            <person name="Jetten M.S.M."/>
            <person name="Mascher T."/>
            <person name="Medema M.H."/>
            <person name="Devos D.P."/>
            <person name="Kaster A.-K."/>
            <person name="Ovreas L."/>
            <person name="Rohde M."/>
            <person name="Galperin M.Y."/>
            <person name="Jogler C."/>
        </authorList>
    </citation>
    <scope>NUCLEOTIDE SEQUENCE [LARGE SCALE GENOMIC DNA]</scope>
    <source>
        <strain evidence="2 3">Poly59</strain>
    </source>
</reference>
<gene>
    <name evidence="2" type="ORF">Poly59_14410</name>
</gene>
<dbReference type="Proteomes" id="UP000317977">
    <property type="component" value="Unassembled WGS sequence"/>
</dbReference>
<evidence type="ECO:0000256" key="1">
    <source>
        <dbReference type="SAM" id="MobiDB-lite"/>
    </source>
</evidence>
<dbReference type="EMBL" id="SJPX01000002">
    <property type="protein sequence ID" value="TWU55145.1"/>
    <property type="molecule type" value="Genomic_DNA"/>
</dbReference>
<sequence>MQPPATQARSETLLWIGDRHSLDFANAYEFCESQSPQLAYRNNIQSALQRPAHDVGVIVLAQSQRQSPPDHLLRQLDAAHPNSSRLNLLGVLCEAITRSPLHGFDGVREPWHRWKEVLPELVGKGRDETAVAHSVLIVSSSIATAESLIDLACSADATAVWSRTPDAKGVRNIDAVWWDDSVAVPTSAHSWARRTLMIPSGNRTAKQAWLVNSPRPQDLSNAKSGGIDLVLSKPHRIEPLLQMLEDSQQKLDLSAPIKSVLNEPENALPKNRAA</sequence>
<comment type="caution">
    <text evidence="2">The sequence shown here is derived from an EMBL/GenBank/DDBJ whole genome shotgun (WGS) entry which is preliminary data.</text>
</comment>
<feature type="region of interest" description="Disordered" evidence="1">
    <location>
        <begin position="255"/>
        <end position="274"/>
    </location>
</feature>
<dbReference type="RefSeq" id="WP_146533393.1">
    <property type="nucleotide sequence ID" value="NZ_SJPX01000002.1"/>
</dbReference>
<protein>
    <submittedName>
        <fullName evidence="2">Uncharacterized protein</fullName>
    </submittedName>
</protein>
<evidence type="ECO:0000313" key="3">
    <source>
        <dbReference type="Proteomes" id="UP000317977"/>
    </source>
</evidence>
<dbReference type="OrthoDB" id="254312at2"/>